<dbReference type="AlphaFoldDB" id="F1LC50"/>
<name>F1LC50_ASCSU</name>
<sequence length="261" mass="31140">MIDERINYIDDFEDGEIFTIADKYTESELFLRTLNLSEKQLEIIHAYQNASVYQMIWALWNSHVETILPEIDQNAILDYYEEKRIESLAKQGFFARLWNFIKGWFRKENDEHTCYANDPGCIRMVVDGLSIDERRSLEEAASSGNHIEVTQFIENKLCEVPPLYEEYHKWNIDNDVPAALRDITLSLTYAERRAIEKLRRLELTDAIKDYYRGRIELRTPKEQHEIEEFVQRMNKTFARCYNPTRVKHELRRKSVESTKRS</sequence>
<organism evidence="1">
    <name type="scientific">Ascaris suum</name>
    <name type="common">Pig roundworm</name>
    <name type="synonym">Ascaris lumbricoides</name>
    <dbReference type="NCBI Taxonomy" id="6253"/>
    <lineage>
        <taxon>Eukaryota</taxon>
        <taxon>Metazoa</taxon>
        <taxon>Ecdysozoa</taxon>
        <taxon>Nematoda</taxon>
        <taxon>Chromadorea</taxon>
        <taxon>Rhabditida</taxon>
        <taxon>Spirurina</taxon>
        <taxon>Ascaridomorpha</taxon>
        <taxon>Ascaridoidea</taxon>
        <taxon>Ascarididae</taxon>
        <taxon>Ascaris</taxon>
    </lineage>
</organism>
<protein>
    <submittedName>
        <fullName evidence="1">Uncharacterized protein</fullName>
    </submittedName>
</protein>
<accession>F1LC50</accession>
<dbReference type="EMBL" id="JI177154">
    <property type="protein sequence ID" value="ADY47704.1"/>
    <property type="molecule type" value="mRNA"/>
</dbReference>
<reference evidence="1" key="1">
    <citation type="journal article" date="2011" name="Genome Res.">
        <title>Deep small RNA sequencing from the nematode Ascaris reveals conservation, functional diversification, and novel developmental profiles.</title>
        <authorList>
            <person name="Wang J."/>
            <person name="Czech B."/>
            <person name="Crunk A."/>
            <person name="Wallace A."/>
            <person name="Mitreva M."/>
            <person name="Hannon G.J."/>
            <person name="Davis R.E."/>
        </authorList>
    </citation>
    <scope>NUCLEOTIDE SEQUENCE</scope>
</reference>
<evidence type="ECO:0000313" key="1">
    <source>
        <dbReference type="EMBL" id="ADY47704.1"/>
    </source>
</evidence>
<proteinExistence type="evidence at transcript level"/>